<keyword evidence="5" id="KW-0597">Phosphoprotein</keyword>
<dbReference type="InterPro" id="IPR036097">
    <property type="entry name" value="HisK_dim/P_sf"/>
</dbReference>
<sequence length="489" mass="54826">MTIKRRLFFSNILMILIPIILSVLIAGTTVHILNGIFGFNDANKAEDSRVFYSSISYMRDHLKTWAEHGNTEQIAADMDRFSRRIRGTSVALSVYRGSELLYAVGDFREDPLIDTVLSQRESHYFAQDTTELYADFSGEYSAVLMHTDSLYRDAGNYLESQQYIRNVFFFMFLLSVVIILITNLLLTRMVFKSIMVPLETLTYGVHQIRDGNLDYRIKYGGSDEFSPACSDFNEMAGQLLDMVNARQKDDENRRELIAGISHDLRTPLTSIKAYVEGLLTGVASNSDTRDRYLHTIQQKTGEMEHLVSQLFLFSKLDIGAFPFRMEKINIGNELAEYVSAVSGEYRRKGLEITITQNIQDTEINADRIQLRNVFTNIMENSLKYGSQEKGAVTVSCRMEGPEVILTFTDNGPGVPEDALDKLFAIFYRGDKSRTNPGQGSGLGLAISAKIIERLGGLARAENGPEGGLSVIVTFPAAAGDTTDEKYSDH</sequence>
<dbReference type="EC" id="2.7.13.3" evidence="3"/>
<dbReference type="SUPFAM" id="SSF47384">
    <property type="entry name" value="Homodimeric domain of signal transducing histidine kinase"/>
    <property type="match status" value="1"/>
</dbReference>
<evidence type="ECO:0000256" key="3">
    <source>
        <dbReference type="ARBA" id="ARBA00012438"/>
    </source>
</evidence>
<keyword evidence="11 14" id="KW-1133">Transmembrane helix</keyword>
<comment type="subcellular location">
    <subcellularLocation>
        <location evidence="2">Cell membrane</location>
        <topology evidence="2">Multi-pass membrane protein</topology>
    </subcellularLocation>
</comment>
<dbReference type="Pfam" id="PF00512">
    <property type="entry name" value="HisKA"/>
    <property type="match status" value="1"/>
</dbReference>
<dbReference type="Pfam" id="PF02518">
    <property type="entry name" value="HATPase_c"/>
    <property type="match status" value="1"/>
</dbReference>
<keyword evidence="18" id="KW-1185">Reference proteome</keyword>
<dbReference type="PROSITE" id="PS50109">
    <property type="entry name" value="HIS_KIN"/>
    <property type="match status" value="1"/>
</dbReference>
<gene>
    <name evidence="17" type="ORF">JFL75_02875</name>
</gene>
<keyword evidence="6" id="KW-0808">Transferase</keyword>
<feature type="transmembrane region" description="Helical" evidence="14">
    <location>
        <begin position="12"/>
        <end position="33"/>
    </location>
</feature>
<evidence type="ECO:0000256" key="2">
    <source>
        <dbReference type="ARBA" id="ARBA00004651"/>
    </source>
</evidence>
<dbReference type="SMART" id="SM00304">
    <property type="entry name" value="HAMP"/>
    <property type="match status" value="1"/>
</dbReference>
<protein>
    <recommendedName>
        <fullName evidence="3">histidine kinase</fullName>
        <ecNumber evidence="3">2.7.13.3</ecNumber>
    </recommendedName>
</protein>
<dbReference type="PRINTS" id="PR00344">
    <property type="entry name" value="BCTRLSENSOR"/>
</dbReference>
<dbReference type="SMART" id="SM00388">
    <property type="entry name" value="HisKA"/>
    <property type="match status" value="1"/>
</dbReference>
<dbReference type="Pfam" id="PF00672">
    <property type="entry name" value="HAMP"/>
    <property type="match status" value="1"/>
</dbReference>
<evidence type="ECO:0000256" key="1">
    <source>
        <dbReference type="ARBA" id="ARBA00000085"/>
    </source>
</evidence>
<evidence type="ECO:0000256" key="13">
    <source>
        <dbReference type="ARBA" id="ARBA00023136"/>
    </source>
</evidence>
<evidence type="ECO:0000256" key="9">
    <source>
        <dbReference type="ARBA" id="ARBA00022777"/>
    </source>
</evidence>
<dbReference type="KEGG" id="bhc:JFL75_02875"/>
<keyword evidence="8" id="KW-0547">Nucleotide-binding</keyword>
<dbReference type="RefSeq" id="WP_215627174.1">
    <property type="nucleotide sequence ID" value="NZ_CP067089.2"/>
</dbReference>
<dbReference type="InterPro" id="IPR003594">
    <property type="entry name" value="HATPase_dom"/>
</dbReference>
<evidence type="ECO:0000313" key="17">
    <source>
        <dbReference type="EMBL" id="QQO09870.1"/>
    </source>
</evidence>
<dbReference type="SMART" id="SM00387">
    <property type="entry name" value="HATPase_c"/>
    <property type="match status" value="1"/>
</dbReference>
<dbReference type="InterPro" id="IPR003661">
    <property type="entry name" value="HisK_dim/P_dom"/>
</dbReference>
<dbReference type="GO" id="GO:0000155">
    <property type="term" value="F:phosphorelay sensor kinase activity"/>
    <property type="evidence" value="ECO:0007669"/>
    <property type="project" value="InterPro"/>
</dbReference>
<evidence type="ECO:0000256" key="4">
    <source>
        <dbReference type="ARBA" id="ARBA00022475"/>
    </source>
</evidence>
<dbReference type="InterPro" id="IPR005467">
    <property type="entry name" value="His_kinase_dom"/>
</dbReference>
<dbReference type="InterPro" id="IPR050398">
    <property type="entry name" value="HssS/ArlS-like"/>
</dbReference>
<dbReference type="FunFam" id="1.10.287.130:FF:000001">
    <property type="entry name" value="Two-component sensor histidine kinase"/>
    <property type="match status" value="1"/>
</dbReference>
<dbReference type="InterPro" id="IPR003660">
    <property type="entry name" value="HAMP_dom"/>
</dbReference>
<dbReference type="Gene3D" id="3.30.565.10">
    <property type="entry name" value="Histidine kinase-like ATPase, C-terminal domain"/>
    <property type="match status" value="1"/>
</dbReference>
<keyword evidence="7 14" id="KW-0812">Transmembrane</keyword>
<accession>A0A7T7XP05</accession>
<evidence type="ECO:0000256" key="10">
    <source>
        <dbReference type="ARBA" id="ARBA00022840"/>
    </source>
</evidence>
<dbReference type="EMBL" id="CP067089">
    <property type="protein sequence ID" value="QQO09870.1"/>
    <property type="molecule type" value="Genomic_DNA"/>
</dbReference>
<comment type="catalytic activity">
    <reaction evidence="1">
        <text>ATP + protein L-histidine = ADP + protein N-phospho-L-histidine.</text>
        <dbReference type="EC" id="2.7.13.3"/>
    </reaction>
</comment>
<organism evidence="17 18">
    <name type="scientific">Breznakiella homolactica</name>
    <dbReference type="NCBI Taxonomy" id="2798577"/>
    <lineage>
        <taxon>Bacteria</taxon>
        <taxon>Pseudomonadati</taxon>
        <taxon>Spirochaetota</taxon>
        <taxon>Spirochaetia</taxon>
        <taxon>Spirochaetales</taxon>
        <taxon>Breznakiellaceae</taxon>
        <taxon>Breznakiella</taxon>
    </lineage>
</organism>
<dbReference type="Proteomes" id="UP000595917">
    <property type="component" value="Chromosome"/>
</dbReference>
<evidence type="ECO:0000256" key="12">
    <source>
        <dbReference type="ARBA" id="ARBA00023012"/>
    </source>
</evidence>
<keyword evidence="12" id="KW-0902">Two-component regulatory system</keyword>
<dbReference type="CDD" id="cd06225">
    <property type="entry name" value="HAMP"/>
    <property type="match status" value="1"/>
</dbReference>
<feature type="domain" description="Histidine kinase" evidence="15">
    <location>
        <begin position="259"/>
        <end position="478"/>
    </location>
</feature>
<dbReference type="InterPro" id="IPR004358">
    <property type="entry name" value="Sig_transdc_His_kin-like_C"/>
</dbReference>
<dbReference type="Gene3D" id="1.10.287.130">
    <property type="match status" value="1"/>
</dbReference>
<evidence type="ECO:0000256" key="11">
    <source>
        <dbReference type="ARBA" id="ARBA00022989"/>
    </source>
</evidence>
<proteinExistence type="predicted"/>
<dbReference type="Gene3D" id="6.10.340.10">
    <property type="match status" value="1"/>
</dbReference>
<evidence type="ECO:0000256" key="6">
    <source>
        <dbReference type="ARBA" id="ARBA00022679"/>
    </source>
</evidence>
<dbReference type="GO" id="GO:0005524">
    <property type="term" value="F:ATP binding"/>
    <property type="evidence" value="ECO:0007669"/>
    <property type="project" value="UniProtKB-KW"/>
</dbReference>
<dbReference type="PANTHER" id="PTHR45528:SF1">
    <property type="entry name" value="SENSOR HISTIDINE KINASE CPXA"/>
    <property type="match status" value="1"/>
</dbReference>
<keyword evidence="10" id="KW-0067">ATP-binding</keyword>
<evidence type="ECO:0000256" key="14">
    <source>
        <dbReference type="SAM" id="Phobius"/>
    </source>
</evidence>
<name>A0A7T7XP05_9SPIR</name>
<dbReference type="InterPro" id="IPR036890">
    <property type="entry name" value="HATPase_C_sf"/>
</dbReference>
<evidence type="ECO:0000256" key="8">
    <source>
        <dbReference type="ARBA" id="ARBA00022741"/>
    </source>
</evidence>
<evidence type="ECO:0000259" key="15">
    <source>
        <dbReference type="PROSITE" id="PS50109"/>
    </source>
</evidence>
<dbReference type="SUPFAM" id="SSF158472">
    <property type="entry name" value="HAMP domain-like"/>
    <property type="match status" value="1"/>
</dbReference>
<evidence type="ECO:0000256" key="5">
    <source>
        <dbReference type="ARBA" id="ARBA00022553"/>
    </source>
</evidence>
<feature type="domain" description="HAMP" evidence="16">
    <location>
        <begin position="192"/>
        <end position="244"/>
    </location>
</feature>
<keyword evidence="9 17" id="KW-0418">Kinase</keyword>
<evidence type="ECO:0000259" key="16">
    <source>
        <dbReference type="PROSITE" id="PS50885"/>
    </source>
</evidence>
<dbReference type="GO" id="GO:0005886">
    <property type="term" value="C:plasma membrane"/>
    <property type="evidence" value="ECO:0007669"/>
    <property type="project" value="UniProtKB-SubCell"/>
</dbReference>
<dbReference type="SUPFAM" id="SSF55874">
    <property type="entry name" value="ATPase domain of HSP90 chaperone/DNA topoisomerase II/histidine kinase"/>
    <property type="match status" value="1"/>
</dbReference>
<dbReference type="PANTHER" id="PTHR45528">
    <property type="entry name" value="SENSOR HISTIDINE KINASE CPXA"/>
    <property type="match status" value="1"/>
</dbReference>
<dbReference type="CDD" id="cd00082">
    <property type="entry name" value="HisKA"/>
    <property type="match status" value="1"/>
</dbReference>
<dbReference type="PROSITE" id="PS50885">
    <property type="entry name" value="HAMP"/>
    <property type="match status" value="1"/>
</dbReference>
<feature type="transmembrane region" description="Helical" evidence="14">
    <location>
        <begin position="167"/>
        <end position="186"/>
    </location>
</feature>
<keyword evidence="13 14" id="KW-0472">Membrane</keyword>
<reference evidence="17" key="1">
    <citation type="submission" date="2021-01" db="EMBL/GenBank/DDBJ databases">
        <title>Description of Breznakiella homolactica.</title>
        <authorList>
            <person name="Song Y."/>
            <person name="Brune A."/>
        </authorList>
    </citation>
    <scope>NUCLEOTIDE SEQUENCE</scope>
    <source>
        <strain evidence="17">RmG30</strain>
    </source>
</reference>
<evidence type="ECO:0000256" key="7">
    <source>
        <dbReference type="ARBA" id="ARBA00022692"/>
    </source>
</evidence>
<keyword evidence="4" id="KW-1003">Cell membrane</keyword>
<evidence type="ECO:0000313" key="18">
    <source>
        <dbReference type="Proteomes" id="UP000595917"/>
    </source>
</evidence>
<dbReference type="AlphaFoldDB" id="A0A7T7XP05"/>